<dbReference type="PANTHER" id="PTHR11926">
    <property type="entry name" value="GLUCOSYL/GLUCURONOSYL TRANSFERASES"/>
    <property type="match status" value="1"/>
</dbReference>
<feature type="compositionally biased region" description="Polar residues" evidence="4">
    <location>
        <begin position="608"/>
        <end position="623"/>
    </location>
</feature>
<proteinExistence type="inferred from homology"/>
<dbReference type="InterPro" id="IPR002213">
    <property type="entry name" value="UDP_glucos_trans"/>
</dbReference>
<evidence type="ECO:0000256" key="3">
    <source>
        <dbReference type="ARBA" id="ARBA00022679"/>
    </source>
</evidence>
<organism evidence="5 6">
    <name type="scientific">Brassica cretica</name>
    <name type="common">Mustard</name>
    <dbReference type="NCBI Taxonomy" id="69181"/>
    <lineage>
        <taxon>Eukaryota</taxon>
        <taxon>Viridiplantae</taxon>
        <taxon>Streptophyta</taxon>
        <taxon>Embryophyta</taxon>
        <taxon>Tracheophyta</taxon>
        <taxon>Spermatophyta</taxon>
        <taxon>Magnoliopsida</taxon>
        <taxon>eudicotyledons</taxon>
        <taxon>Gunneridae</taxon>
        <taxon>Pentapetalae</taxon>
        <taxon>rosids</taxon>
        <taxon>malvids</taxon>
        <taxon>Brassicales</taxon>
        <taxon>Brassicaceae</taxon>
        <taxon>Brassiceae</taxon>
        <taxon>Brassica</taxon>
    </lineage>
</organism>
<comment type="similarity">
    <text evidence="1">Belongs to the UDP-glycosyltransferase family.</text>
</comment>
<sequence length="807" mass="90108">MPTTKERSVGMAIGTTRPAVVRPSVVSISGVSLRMVVDRGRGETTVVDGGRRTRKKRSYGSRSRKKRSSGGALYEKKIASIVAISHLFSSVRRTPNVSGKEDTRVSNAPQTRIDPPRIGPYPKLTNPQDPQYFGPKICKPKPAPQWDFTGQARGLSINTIFGSNKIATNDPSGAVNLPSLPQLRLRDLPTIIIPPYAYNFLVLAYQDQIESLKKEENPMILFNSSNELEQEALSSVLDNFKIVPIGPSITSRTGSGIGDEYIQWLDTKADSSVLYISFGTLAVLSKKQLTELSKALIENRRPFLWVIAEKSFRSKEDGEEKEEEGIKSFREELDEIGMVVSWCDQFSVLKHRSIGCFVTHCGWNSTLESLVAGVPVVAFPQWDDQMTNGKLLEEAWRTGVRVMEKKEDEEVVVESEEIRRCIEEVMEEKAEEYRRNAARWRDIAAETVGEGGSSFNHLKAFVDEHIYVVHINWTNQSYTIFKLRYAMVDWFSLWAVLTVSSLFCASNKDLRLKMRNLSSSSMIRPPSLLANRLFARSLCLNEARKKGGRSDDHDRQSNVGAHSGVWILDEEWRLFNHKASHAGQHPESTCLRHRKTNSKEPRGKEHAGSTTRSNELEGSSTSSRGEDDAGDPHHPLPALPKSFVRGVTRVKQRGNPSPLARRRSVDPVIKGVVDLVEAEIVSQSQPLSDDGDSTRASTNLSLLQINEMVEKAVPKRRGGRLVGLARRASSYPASSSQAPYADPMILEELHDKDERIGAFEEQNTTILSENATIRSENATILAELASQKKFNTEIMQKLDRLMSSSSS</sequence>
<evidence type="ECO:0008006" key="7">
    <source>
        <dbReference type="Google" id="ProtNLM"/>
    </source>
</evidence>
<protein>
    <recommendedName>
        <fullName evidence="7">UDP-glycosyltransferases domain-containing protein</fullName>
    </recommendedName>
</protein>
<dbReference type="CDD" id="cd03784">
    <property type="entry name" value="GT1_Gtf-like"/>
    <property type="match status" value="1"/>
</dbReference>
<gene>
    <name evidence="5" type="ORF">DY000_02053864</name>
</gene>
<feature type="compositionally biased region" description="Basic and acidic residues" evidence="4">
    <location>
        <begin position="597"/>
        <end position="607"/>
    </location>
</feature>
<keyword evidence="6" id="KW-1185">Reference proteome</keyword>
<evidence type="ECO:0000256" key="2">
    <source>
        <dbReference type="ARBA" id="ARBA00022676"/>
    </source>
</evidence>
<name>A0ABQ7AIG2_BRACR</name>
<feature type="region of interest" description="Disordered" evidence="4">
    <location>
        <begin position="94"/>
        <end position="122"/>
    </location>
</feature>
<feature type="compositionally biased region" description="Basic and acidic residues" evidence="4">
    <location>
        <begin position="624"/>
        <end position="634"/>
    </location>
</feature>
<evidence type="ECO:0000256" key="1">
    <source>
        <dbReference type="ARBA" id="ARBA00009995"/>
    </source>
</evidence>
<feature type="region of interest" description="Disordered" evidence="4">
    <location>
        <begin position="583"/>
        <end position="663"/>
    </location>
</feature>
<dbReference type="Gene3D" id="3.40.50.2000">
    <property type="entry name" value="Glycogen Phosphorylase B"/>
    <property type="match status" value="2"/>
</dbReference>
<keyword evidence="2" id="KW-0328">Glycosyltransferase</keyword>
<dbReference type="Proteomes" id="UP000266723">
    <property type="component" value="Unassembled WGS sequence"/>
</dbReference>
<dbReference type="InterPro" id="IPR035595">
    <property type="entry name" value="UDP_glycos_trans_CS"/>
</dbReference>
<evidence type="ECO:0000313" key="5">
    <source>
        <dbReference type="EMBL" id="KAF3497697.1"/>
    </source>
</evidence>
<evidence type="ECO:0000313" key="6">
    <source>
        <dbReference type="Proteomes" id="UP000266723"/>
    </source>
</evidence>
<feature type="compositionally biased region" description="Basic residues" evidence="4">
    <location>
        <begin position="52"/>
        <end position="68"/>
    </location>
</feature>
<accession>A0ABQ7AIG2</accession>
<dbReference type="SUPFAM" id="SSF53756">
    <property type="entry name" value="UDP-Glycosyltransferase/glycogen phosphorylase"/>
    <property type="match status" value="1"/>
</dbReference>
<comment type="caution">
    <text evidence="5">The sequence shown here is derived from an EMBL/GenBank/DDBJ whole genome shotgun (WGS) entry which is preliminary data.</text>
</comment>
<keyword evidence="3" id="KW-0808">Transferase</keyword>
<feature type="region of interest" description="Disordered" evidence="4">
    <location>
        <begin position="44"/>
        <end position="71"/>
    </location>
</feature>
<reference evidence="5 6" key="1">
    <citation type="journal article" date="2020" name="BMC Genomics">
        <title>Intraspecific diversification of the crop wild relative Brassica cretica Lam. using demographic model selection.</title>
        <authorList>
            <person name="Kioukis A."/>
            <person name="Michalopoulou V.A."/>
            <person name="Briers L."/>
            <person name="Pirintsos S."/>
            <person name="Studholme D.J."/>
            <person name="Pavlidis P."/>
            <person name="Sarris P.F."/>
        </authorList>
    </citation>
    <scope>NUCLEOTIDE SEQUENCE [LARGE SCALE GENOMIC DNA]</scope>
    <source>
        <strain evidence="6">cv. PFS-1207/04</strain>
    </source>
</reference>
<dbReference type="PANTHER" id="PTHR11926:SF1398">
    <property type="entry name" value="GLYCOSYLTRANSFERASE"/>
    <property type="match status" value="1"/>
</dbReference>
<dbReference type="EMBL" id="QGKV02002055">
    <property type="protein sequence ID" value="KAF3497697.1"/>
    <property type="molecule type" value="Genomic_DNA"/>
</dbReference>
<evidence type="ECO:0000256" key="4">
    <source>
        <dbReference type="SAM" id="MobiDB-lite"/>
    </source>
</evidence>
<dbReference type="PROSITE" id="PS00375">
    <property type="entry name" value="UDPGT"/>
    <property type="match status" value="1"/>
</dbReference>
<dbReference type="Pfam" id="PF00201">
    <property type="entry name" value="UDPGT"/>
    <property type="match status" value="1"/>
</dbReference>